<evidence type="ECO:0008006" key="4">
    <source>
        <dbReference type="Google" id="ProtNLM"/>
    </source>
</evidence>
<feature type="chain" id="PRO_5042150845" description="Saposin B-type domain-containing protein" evidence="1">
    <location>
        <begin position="19"/>
        <end position="222"/>
    </location>
</feature>
<organism evidence="2 3">
    <name type="scientific">Caenorhabditis briggsae</name>
    <dbReference type="NCBI Taxonomy" id="6238"/>
    <lineage>
        <taxon>Eukaryota</taxon>
        <taxon>Metazoa</taxon>
        <taxon>Ecdysozoa</taxon>
        <taxon>Nematoda</taxon>
        <taxon>Chromadorea</taxon>
        <taxon>Rhabditida</taxon>
        <taxon>Rhabditina</taxon>
        <taxon>Rhabditomorpha</taxon>
        <taxon>Rhabditoidea</taxon>
        <taxon>Rhabditidae</taxon>
        <taxon>Peloderinae</taxon>
        <taxon>Caenorhabditis</taxon>
    </lineage>
</organism>
<proteinExistence type="predicted"/>
<dbReference type="PROSITE" id="PS51257">
    <property type="entry name" value="PROKAR_LIPOPROTEIN"/>
    <property type="match status" value="1"/>
</dbReference>
<protein>
    <recommendedName>
        <fullName evidence="4">Saposin B-type domain-containing protein</fullName>
    </recommendedName>
</protein>
<dbReference type="EMBL" id="CP090894">
    <property type="protein sequence ID" value="ULT98212.1"/>
    <property type="molecule type" value="Genomic_DNA"/>
</dbReference>
<dbReference type="AlphaFoldDB" id="A0AAE9D7Z3"/>
<sequence>MLRTVLIFAIIGIYSCQSGPAIRPEDAQKVQCSVCQFLGASMAAKTGATREASVAHCLKFEGCEKQLTDCEIISTVHAEIQRTPEKFQNSLQSVSSAAQRCSSEPSALVISESASNVQCMLCFLVYDVLKYINYSNLQPQYQTHFLIPDILENPMLGTVKAAIAEACAFLNEEMCQALFEPDTFGAIIRGLQNSLGGFYDLIAVQGFGCVPYTQLFGECPGH</sequence>
<gene>
    <name evidence="2" type="ORF">L3Y34_005791</name>
</gene>
<accession>A0AAE9D7Z3</accession>
<name>A0AAE9D7Z3_CAEBR</name>
<feature type="signal peptide" evidence="1">
    <location>
        <begin position="1"/>
        <end position="18"/>
    </location>
</feature>
<dbReference type="Proteomes" id="UP000827892">
    <property type="component" value="Chromosome IV"/>
</dbReference>
<reference evidence="2 3" key="1">
    <citation type="submission" date="2022-05" db="EMBL/GenBank/DDBJ databases">
        <title>Chromosome-level reference genomes for two strains of Caenorhabditis briggsae: an improved platform for comparative genomics.</title>
        <authorList>
            <person name="Stevens L."/>
            <person name="Andersen E.C."/>
        </authorList>
    </citation>
    <scope>NUCLEOTIDE SEQUENCE [LARGE SCALE GENOMIC DNA]</scope>
    <source>
        <strain evidence="2">QX1410_ONT</strain>
        <tissue evidence="2">Whole-organism</tissue>
    </source>
</reference>
<keyword evidence="1" id="KW-0732">Signal</keyword>
<evidence type="ECO:0000313" key="3">
    <source>
        <dbReference type="Proteomes" id="UP000827892"/>
    </source>
</evidence>
<evidence type="ECO:0000313" key="2">
    <source>
        <dbReference type="EMBL" id="ULT98212.1"/>
    </source>
</evidence>
<evidence type="ECO:0000256" key="1">
    <source>
        <dbReference type="SAM" id="SignalP"/>
    </source>
</evidence>